<feature type="transmembrane region" description="Helical" evidence="1">
    <location>
        <begin position="77"/>
        <end position="95"/>
    </location>
</feature>
<keyword evidence="1" id="KW-0472">Membrane</keyword>
<dbReference type="Proteomes" id="UP001054126">
    <property type="component" value="Chromosome 5"/>
</dbReference>
<sequence>MIIILSTTTTFLLIHKHKHYFKKRRINFPFLKSIKKYIFVFSEKKQIIPEEIEQDLNNIENVKIEKDKEKIKVLKKVNLSLFFIFFILFIFNIIFGQNCYPHVNEHFSALSDELFASESKQEISFDTLTSQEEYYNFLNFVILNNIMKNKKFIDNKKIYELESDIANSDIFLYENYFPVFPYNIYIKFGDNQKDNVTIENSLFFYNSETGKEHFEKEEKTDLWFYSFKWSFIFS</sequence>
<dbReference type="AlphaFoldDB" id="A0AAF0B292"/>
<accession>A0AAF0B292</accession>
<evidence type="ECO:0000313" key="2">
    <source>
        <dbReference type="EMBL" id="WBY55621.1"/>
    </source>
</evidence>
<reference evidence="2" key="1">
    <citation type="submission" date="2023-01" db="EMBL/GenBank/DDBJ databases">
        <title>Long-Read Genome Assembly and Gene Model Annotations for the Rodent Malaria Parasite Plasmodium yoelii 17XNL.</title>
        <authorList>
            <person name="Mitchell G.J."/>
            <person name="Sebastian A."/>
            <person name="Albert I."/>
            <person name="Lindner S.E."/>
        </authorList>
    </citation>
    <scope>NUCLEOTIDE SEQUENCE</scope>
    <source>
        <strain evidence="2">17XNL clone 1.1</strain>
    </source>
</reference>
<name>A0AAF0B292_PLAYO</name>
<proteinExistence type="predicted"/>
<dbReference type="EMBL" id="CP115529">
    <property type="protein sequence ID" value="WBY55621.1"/>
    <property type="molecule type" value="Genomic_DNA"/>
</dbReference>
<gene>
    <name evidence="2" type="ORF">Py17XNL_000504463</name>
</gene>
<evidence type="ECO:0000256" key="1">
    <source>
        <dbReference type="SAM" id="Phobius"/>
    </source>
</evidence>
<protein>
    <submittedName>
        <fullName evidence="2">Uncharacterized protein</fullName>
    </submittedName>
</protein>
<organism evidence="2 3">
    <name type="scientific">Plasmodium yoelii yoelii</name>
    <dbReference type="NCBI Taxonomy" id="73239"/>
    <lineage>
        <taxon>Eukaryota</taxon>
        <taxon>Sar</taxon>
        <taxon>Alveolata</taxon>
        <taxon>Apicomplexa</taxon>
        <taxon>Aconoidasida</taxon>
        <taxon>Haemosporida</taxon>
        <taxon>Plasmodiidae</taxon>
        <taxon>Plasmodium</taxon>
        <taxon>Plasmodium (Vinckeia)</taxon>
    </lineage>
</organism>
<keyword evidence="1" id="KW-1133">Transmembrane helix</keyword>
<evidence type="ECO:0000313" key="3">
    <source>
        <dbReference type="Proteomes" id="UP001054126"/>
    </source>
</evidence>
<keyword evidence="1" id="KW-0812">Transmembrane</keyword>